<dbReference type="RefSeq" id="WP_216687648.1">
    <property type="nucleotide sequence ID" value="NZ_CAUPKR010000007.1"/>
</dbReference>
<evidence type="ECO:0000313" key="4">
    <source>
        <dbReference type="Proteomes" id="UP000812672"/>
    </source>
</evidence>
<comment type="caution">
    <text evidence="3">The sequence shown here is derived from an EMBL/GenBank/DDBJ whole genome shotgun (WGS) entry which is preliminary data.</text>
</comment>
<keyword evidence="4" id="KW-1185">Reference proteome</keyword>
<proteinExistence type="predicted"/>
<dbReference type="EMBL" id="JAHLZF010000017">
    <property type="protein sequence ID" value="MBU6081548.1"/>
    <property type="molecule type" value="Genomic_DNA"/>
</dbReference>
<dbReference type="Proteomes" id="UP000812672">
    <property type="component" value="Unassembled WGS sequence"/>
</dbReference>
<dbReference type="PROSITE" id="PS50943">
    <property type="entry name" value="HTH_CROC1"/>
    <property type="match status" value="1"/>
</dbReference>
<gene>
    <name evidence="3" type="ORF">KQ486_11040</name>
</gene>
<dbReference type="CDD" id="cd00093">
    <property type="entry name" value="HTH_XRE"/>
    <property type="match status" value="1"/>
</dbReference>
<name>A0ABS6GST4_9BACI</name>
<dbReference type="InterPro" id="IPR001387">
    <property type="entry name" value="Cro/C1-type_HTH"/>
</dbReference>
<sequence>MSLGQYLKDLREGKMSLRETARRAGISSSYLSQLENGHNKRPNKDVLKKLASALDTTYISLLMKTDLVQSEVDKRAEIAMLLNESSDHDTDPSINPEGFPQPNTLKKTINVPSQYKIGEETKHFENSDLLDLYYLIHLAIDNNDNINLTFKNKPIDKEKLPKVLEAIRLYLD</sequence>
<evidence type="ECO:0000256" key="1">
    <source>
        <dbReference type="SAM" id="MobiDB-lite"/>
    </source>
</evidence>
<dbReference type="SMART" id="SM00530">
    <property type="entry name" value="HTH_XRE"/>
    <property type="match status" value="1"/>
</dbReference>
<evidence type="ECO:0000313" key="3">
    <source>
        <dbReference type="EMBL" id="MBU6081548.1"/>
    </source>
</evidence>
<protein>
    <submittedName>
        <fullName evidence="3">Helix-turn-helix domain-containing protein</fullName>
    </submittedName>
</protein>
<reference evidence="3 4" key="1">
    <citation type="journal article" date="2011" name="Int. J. Syst. Evol. Microbiol.">
        <title>Allobacillus halotolerans gen. nov., sp. nov. isolated from shrimp paste.</title>
        <authorList>
            <person name="Sheu S.Y."/>
            <person name="Arun A.B."/>
            <person name="Jiang S.R."/>
            <person name="Young C.C."/>
            <person name="Chen W.M."/>
        </authorList>
    </citation>
    <scope>NUCLEOTIDE SEQUENCE [LARGE SCALE GENOMIC DNA]</scope>
    <source>
        <strain evidence="3 4">LMG 24826</strain>
    </source>
</reference>
<dbReference type="Pfam" id="PF01381">
    <property type="entry name" value="HTH_3"/>
    <property type="match status" value="1"/>
</dbReference>
<accession>A0ABS6GST4</accession>
<organism evidence="3 4">
    <name type="scientific">Allobacillus halotolerans</name>
    <dbReference type="NCBI Taxonomy" id="570278"/>
    <lineage>
        <taxon>Bacteria</taxon>
        <taxon>Bacillati</taxon>
        <taxon>Bacillota</taxon>
        <taxon>Bacilli</taxon>
        <taxon>Bacillales</taxon>
        <taxon>Bacillaceae</taxon>
        <taxon>Allobacillus</taxon>
    </lineage>
</organism>
<feature type="domain" description="HTH cro/C1-type" evidence="2">
    <location>
        <begin position="14"/>
        <end position="61"/>
    </location>
</feature>
<feature type="region of interest" description="Disordered" evidence="1">
    <location>
        <begin position="86"/>
        <end position="105"/>
    </location>
</feature>
<evidence type="ECO:0000259" key="2">
    <source>
        <dbReference type="PROSITE" id="PS50943"/>
    </source>
</evidence>